<dbReference type="GeneTree" id="ENSGT01000000214676"/>
<dbReference type="Ensembl" id="ENSTRUT00000048876.2">
    <property type="protein sequence ID" value="ENSTRUP00000047859.1"/>
    <property type="gene ID" value="ENSTRUG00000022466.2"/>
</dbReference>
<comment type="subcellular location">
    <subcellularLocation>
        <location evidence="1">Nucleus</location>
    </subcellularLocation>
</comment>
<dbReference type="FunCoup" id="A0A3B5JXZ1">
    <property type="interactions" value="33"/>
</dbReference>
<dbReference type="GeneID" id="101076829"/>
<dbReference type="PANTHER" id="PTHR45740">
    <property type="entry name" value="POLY [ADP-RIBOSE] POLYMERASE"/>
    <property type="match status" value="1"/>
</dbReference>
<dbReference type="AlphaFoldDB" id="A0A3B5JXZ1"/>
<gene>
    <name evidence="5" type="primary">si:ch211-244b2.3</name>
</gene>
<dbReference type="PANTHER" id="PTHR45740:SF14">
    <property type="entry name" value="NOVEL PROTEIN"/>
    <property type="match status" value="1"/>
</dbReference>
<evidence type="ECO:0000256" key="3">
    <source>
        <dbReference type="ARBA" id="ARBA00024347"/>
    </source>
</evidence>
<evidence type="ECO:0000256" key="1">
    <source>
        <dbReference type="ARBA" id="ARBA00004123"/>
    </source>
</evidence>
<dbReference type="KEGG" id="tru:101076829"/>
<organism evidence="5 6">
    <name type="scientific">Takifugu rubripes</name>
    <name type="common">Japanese pufferfish</name>
    <name type="synonym">Fugu rubripes</name>
    <dbReference type="NCBI Taxonomy" id="31033"/>
    <lineage>
        <taxon>Eukaryota</taxon>
        <taxon>Metazoa</taxon>
        <taxon>Chordata</taxon>
        <taxon>Craniata</taxon>
        <taxon>Vertebrata</taxon>
        <taxon>Euteleostomi</taxon>
        <taxon>Actinopterygii</taxon>
        <taxon>Neopterygii</taxon>
        <taxon>Teleostei</taxon>
        <taxon>Neoteleostei</taxon>
        <taxon>Acanthomorphata</taxon>
        <taxon>Eupercaria</taxon>
        <taxon>Tetraodontiformes</taxon>
        <taxon>Tetradontoidea</taxon>
        <taxon>Tetraodontidae</taxon>
        <taxon>Takifugu</taxon>
    </lineage>
</organism>
<reference evidence="5 6" key="1">
    <citation type="journal article" date="2011" name="Genome Biol. Evol.">
        <title>Integration of the genetic map and genome assembly of fugu facilitates insights into distinct features of genome evolution in teleosts and mammals.</title>
        <authorList>
            <person name="Kai W."/>
            <person name="Kikuchi K."/>
            <person name="Tohari S."/>
            <person name="Chew A.K."/>
            <person name="Tay A."/>
            <person name="Fujiwara A."/>
            <person name="Hosoya S."/>
            <person name="Suetake H."/>
            <person name="Naruse K."/>
            <person name="Brenner S."/>
            <person name="Suzuki Y."/>
            <person name="Venkatesh B."/>
        </authorList>
    </citation>
    <scope>NUCLEOTIDE SEQUENCE [LARGE SCALE GENOMIC DNA]</scope>
</reference>
<evidence type="ECO:0000313" key="6">
    <source>
        <dbReference type="Proteomes" id="UP000005226"/>
    </source>
</evidence>
<keyword evidence="6" id="KW-1185">Reference proteome</keyword>
<feature type="domain" description="WWE" evidence="4">
    <location>
        <begin position="168"/>
        <end position="250"/>
    </location>
</feature>
<reference evidence="5" key="2">
    <citation type="submission" date="2025-08" db="UniProtKB">
        <authorList>
            <consortium name="Ensembl"/>
        </authorList>
    </citation>
    <scope>IDENTIFICATION</scope>
</reference>
<name>A0A3B5JXZ1_TAKRU</name>
<comment type="similarity">
    <text evidence="3">Belongs to the ARTD/PARP family.</text>
</comment>
<dbReference type="Gene3D" id="3.30.720.50">
    <property type="match status" value="2"/>
</dbReference>
<dbReference type="GO" id="GO:0005634">
    <property type="term" value="C:nucleus"/>
    <property type="evidence" value="ECO:0007669"/>
    <property type="project" value="UniProtKB-SubCell"/>
</dbReference>
<proteinExistence type="inferred from homology"/>
<protein>
    <submittedName>
        <fullName evidence="5">Uncharacterized LOC101076829</fullName>
    </submittedName>
</protein>
<evidence type="ECO:0000256" key="2">
    <source>
        <dbReference type="ARBA" id="ARBA00023242"/>
    </source>
</evidence>
<dbReference type="InterPro" id="IPR051712">
    <property type="entry name" value="ARTD-AVP"/>
</dbReference>
<dbReference type="OMA" id="DQLWCEY"/>
<accession>A0A3B5JXZ1</accession>
<dbReference type="PROSITE" id="PS50918">
    <property type="entry name" value="WWE"/>
    <property type="match status" value="1"/>
</dbReference>
<dbReference type="SUPFAM" id="SSF117839">
    <property type="entry name" value="WWE domain"/>
    <property type="match status" value="2"/>
</dbReference>
<dbReference type="InterPro" id="IPR004170">
    <property type="entry name" value="WWE_dom"/>
</dbReference>
<dbReference type="OrthoDB" id="24952at2759"/>
<dbReference type="GO" id="GO:1990404">
    <property type="term" value="F:NAD+-protein mono-ADP-ribosyltransferase activity"/>
    <property type="evidence" value="ECO:0007669"/>
    <property type="project" value="TreeGrafter"/>
</dbReference>
<dbReference type="InterPro" id="IPR037197">
    <property type="entry name" value="WWE_dom_sf"/>
</dbReference>
<evidence type="ECO:0000259" key="4">
    <source>
        <dbReference type="PROSITE" id="PS50918"/>
    </source>
</evidence>
<reference evidence="5" key="3">
    <citation type="submission" date="2025-09" db="UniProtKB">
        <authorList>
            <consortium name="Ensembl"/>
        </authorList>
    </citation>
    <scope>IDENTIFICATION</scope>
</reference>
<dbReference type="Pfam" id="PF02825">
    <property type="entry name" value="WWE"/>
    <property type="match status" value="2"/>
</dbReference>
<sequence length="253" mass="29559">MSLTPRSTEPAIRGYLVTSKHFEWQVFIIGRWVPIENDYVIEAHYTQPGAKQIQLNTSYGCVCVDFDLLHGTNMTSQCSPNIRRTCSLPPGQTEDMAWYFRVNHLWKEYGRQSSRTFPSSVSSKDIELQFLQNPQGSIGFTVGSTGYTLDFASMSQINITTGMTRNVRRRPKLQMSFSAPRWQFLDFDGVWKDYSRDYNRCNVASYDIELLYRQNLQKMSFATWSFEYEISFTSMTQQNLETNTMRKIRRLEQ</sequence>
<dbReference type="GO" id="GO:0003950">
    <property type="term" value="F:NAD+ poly-ADP-ribosyltransferase activity"/>
    <property type="evidence" value="ECO:0007669"/>
    <property type="project" value="TreeGrafter"/>
</dbReference>
<evidence type="ECO:0000313" key="5">
    <source>
        <dbReference type="Ensembl" id="ENSTRUP00000047859.1"/>
    </source>
</evidence>
<dbReference type="InParanoid" id="A0A3B5JXZ1"/>
<dbReference type="Proteomes" id="UP000005226">
    <property type="component" value="Chromosome 18"/>
</dbReference>
<keyword evidence="2" id="KW-0539">Nucleus</keyword>